<keyword evidence="3" id="KW-1185">Reference proteome</keyword>
<dbReference type="EMBL" id="JAUCMV010000002">
    <property type="protein sequence ID" value="KAK0419378.1"/>
    <property type="molecule type" value="Genomic_DNA"/>
</dbReference>
<protein>
    <submittedName>
        <fullName evidence="2">Uncharacterized protein</fullName>
    </submittedName>
</protein>
<evidence type="ECO:0000313" key="2">
    <source>
        <dbReference type="EMBL" id="KAK0419378.1"/>
    </source>
</evidence>
<evidence type="ECO:0000256" key="1">
    <source>
        <dbReference type="SAM" id="MobiDB-lite"/>
    </source>
</evidence>
<organism evidence="2 3">
    <name type="scientific">Steinernema hermaphroditum</name>
    <dbReference type="NCBI Taxonomy" id="289476"/>
    <lineage>
        <taxon>Eukaryota</taxon>
        <taxon>Metazoa</taxon>
        <taxon>Ecdysozoa</taxon>
        <taxon>Nematoda</taxon>
        <taxon>Chromadorea</taxon>
        <taxon>Rhabditida</taxon>
        <taxon>Tylenchina</taxon>
        <taxon>Panagrolaimomorpha</taxon>
        <taxon>Strongyloidoidea</taxon>
        <taxon>Steinernematidae</taxon>
        <taxon>Steinernema</taxon>
    </lineage>
</organism>
<feature type="region of interest" description="Disordered" evidence="1">
    <location>
        <begin position="128"/>
        <end position="184"/>
    </location>
</feature>
<sequence>MPRPQVVVNDEHVTRVTVTPSGDDGEEEDISEASKISFEDDELPIKYCRDRKVSLMPALTEEDMMSSLGQKDPLLVSQIISGRQAAVEEEFPTMCRIAIGQSGTRVIQGVLANEACIRPEMAPELMTKSAEPPVTDNGFENNVQLPSGTTLKFRSNHHPPQRSQSDNVHLRRARPQPQSSVDSQTYHLKQFTAEIAAENPDMIHFQQVLNEWIMAQTGAKAAAFLLISSECNSCFCQVCGSELMDEPINCGDASVLTSLFGDSSVSSVTTPTTGGRSTDEIEQRAIDFNDVDAELRARILEITADGVPKSVPVAGTVIPVKARCGFVTGLIMIHQSAATKNGELAAVLPHVNMIGTLMSIVANVEEQKRLARQSQVFLSMAHNVFSSLRLSELAVP</sequence>
<proteinExistence type="predicted"/>
<name>A0AA39I7R1_9BILA</name>
<dbReference type="Proteomes" id="UP001175271">
    <property type="component" value="Unassembled WGS sequence"/>
</dbReference>
<evidence type="ECO:0000313" key="3">
    <source>
        <dbReference type="Proteomes" id="UP001175271"/>
    </source>
</evidence>
<feature type="region of interest" description="Disordered" evidence="1">
    <location>
        <begin position="1"/>
        <end position="32"/>
    </location>
</feature>
<gene>
    <name evidence="2" type="ORF">QR680_014111</name>
</gene>
<dbReference type="AlphaFoldDB" id="A0AA39I7R1"/>
<accession>A0AA39I7R1</accession>
<reference evidence="2" key="1">
    <citation type="submission" date="2023-06" db="EMBL/GenBank/DDBJ databases">
        <title>Genomic analysis of the entomopathogenic nematode Steinernema hermaphroditum.</title>
        <authorList>
            <person name="Schwarz E.M."/>
            <person name="Heppert J.K."/>
            <person name="Baniya A."/>
            <person name="Schwartz H.T."/>
            <person name="Tan C.-H."/>
            <person name="Antoshechkin I."/>
            <person name="Sternberg P.W."/>
            <person name="Goodrich-Blair H."/>
            <person name="Dillman A.R."/>
        </authorList>
    </citation>
    <scope>NUCLEOTIDE SEQUENCE</scope>
    <source>
        <strain evidence="2">PS9179</strain>
        <tissue evidence="2">Whole animal</tissue>
    </source>
</reference>
<comment type="caution">
    <text evidence="2">The sequence shown here is derived from an EMBL/GenBank/DDBJ whole genome shotgun (WGS) entry which is preliminary data.</text>
</comment>
<feature type="compositionally biased region" description="Polar residues" evidence="1">
    <location>
        <begin position="138"/>
        <end position="153"/>
    </location>
</feature>